<sequence>MSQQQRRPPPQAPWGSDAAARQRPQQPRQPALSVRPVNASARRPPASAKVASLSIGPAQSIARATRKKSPFELAYEEALAQLDLLEQKLGQLALVSLQLERNTLEYYYTNTICLEDYDGEQVSQQNSGWHHYYFTSAVSKARRECRERRACEARQLQEERRRVQLIEEEVHDHVINGSLAEQRDAVRQSEDENVALQQHLTQKLAEAGNCSKRLQENEERQRALQQERVESARRIQRLEEEKQNQMDNVDATRLVLCKNREELEAAQAELEKREKVVSDLRETIARLSRKRRLRE</sequence>
<dbReference type="AlphaFoldDB" id="A0A3R7P0V2"/>
<feature type="region of interest" description="Disordered" evidence="2">
    <location>
        <begin position="1"/>
        <end position="54"/>
    </location>
</feature>
<proteinExistence type="predicted"/>
<evidence type="ECO:0000256" key="1">
    <source>
        <dbReference type="SAM" id="Coils"/>
    </source>
</evidence>
<dbReference type="EMBL" id="MKKU01000019">
    <property type="protein sequence ID" value="RNF27029.1"/>
    <property type="molecule type" value="Genomic_DNA"/>
</dbReference>
<evidence type="ECO:0000313" key="3">
    <source>
        <dbReference type="EMBL" id="RNF27029.1"/>
    </source>
</evidence>
<keyword evidence="1" id="KW-0175">Coiled coil</keyword>
<dbReference type="Proteomes" id="UP000284403">
    <property type="component" value="Unassembled WGS sequence"/>
</dbReference>
<reference evidence="3 4" key="1">
    <citation type="journal article" date="2018" name="BMC Genomics">
        <title>Genomic comparison of Trypanosoma conorhini and Trypanosoma rangeli to Trypanosoma cruzi strains of high and low virulence.</title>
        <authorList>
            <person name="Bradwell K.R."/>
            <person name="Koparde V.N."/>
            <person name="Matveyev A.V."/>
            <person name="Serrano M.G."/>
            <person name="Alves J.M."/>
            <person name="Parikh H."/>
            <person name="Huang B."/>
            <person name="Lee V."/>
            <person name="Espinosa-Alvarez O."/>
            <person name="Ortiz P.A."/>
            <person name="Costa-Martins A.G."/>
            <person name="Teixeira M.M."/>
            <person name="Buck G.A."/>
        </authorList>
    </citation>
    <scope>NUCLEOTIDE SEQUENCE [LARGE SCALE GENOMIC DNA]</scope>
    <source>
        <strain evidence="3 4">025E</strain>
    </source>
</reference>
<feature type="compositionally biased region" description="Low complexity" evidence="2">
    <location>
        <begin position="18"/>
        <end position="31"/>
    </location>
</feature>
<evidence type="ECO:0000313" key="4">
    <source>
        <dbReference type="Proteomes" id="UP000284403"/>
    </source>
</evidence>
<gene>
    <name evidence="3" type="ORF">Tco025E_00713</name>
</gene>
<dbReference type="OrthoDB" id="251477at2759"/>
<evidence type="ECO:0000256" key="2">
    <source>
        <dbReference type="SAM" id="MobiDB-lite"/>
    </source>
</evidence>
<dbReference type="GeneID" id="40314324"/>
<comment type="caution">
    <text evidence="3">The sequence shown here is derived from an EMBL/GenBank/DDBJ whole genome shotgun (WGS) entry which is preliminary data.</text>
</comment>
<feature type="coiled-coil region" evidence="1">
    <location>
        <begin position="149"/>
        <end position="290"/>
    </location>
</feature>
<keyword evidence="4" id="KW-1185">Reference proteome</keyword>
<organism evidence="3 4">
    <name type="scientific">Trypanosoma conorhini</name>
    <dbReference type="NCBI Taxonomy" id="83891"/>
    <lineage>
        <taxon>Eukaryota</taxon>
        <taxon>Discoba</taxon>
        <taxon>Euglenozoa</taxon>
        <taxon>Kinetoplastea</taxon>
        <taxon>Metakinetoplastina</taxon>
        <taxon>Trypanosomatida</taxon>
        <taxon>Trypanosomatidae</taxon>
        <taxon>Trypanosoma</taxon>
    </lineage>
</organism>
<name>A0A3R7P0V2_9TRYP</name>
<protein>
    <submittedName>
        <fullName evidence="3">Uncharacterized protein</fullName>
    </submittedName>
</protein>
<dbReference type="RefSeq" id="XP_029232235.1">
    <property type="nucleotide sequence ID" value="XM_029367653.1"/>
</dbReference>
<accession>A0A3R7P0V2</accession>